<organism evidence="2 3">
    <name type="scientific">Phanerochaete sordida</name>
    <dbReference type="NCBI Taxonomy" id="48140"/>
    <lineage>
        <taxon>Eukaryota</taxon>
        <taxon>Fungi</taxon>
        <taxon>Dikarya</taxon>
        <taxon>Basidiomycota</taxon>
        <taxon>Agaricomycotina</taxon>
        <taxon>Agaricomycetes</taxon>
        <taxon>Polyporales</taxon>
        <taxon>Phanerochaetaceae</taxon>
        <taxon>Phanerochaete</taxon>
    </lineage>
</organism>
<feature type="region of interest" description="Disordered" evidence="1">
    <location>
        <begin position="38"/>
        <end position="88"/>
    </location>
</feature>
<evidence type="ECO:0000313" key="2">
    <source>
        <dbReference type="EMBL" id="GJE95467.1"/>
    </source>
</evidence>
<keyword evidence="3" id="KW-1185">Reference proteome</keyword>
<protein>
    <submittedName>
        <fullName evidence="2">Uncharacterized protein</fullName>
    </submittedName>
</protein>
<dbReference type="Proteomes" id="UP000703269">
    <property type="component" value="Unassembled WGS sequence"/>
</dbReference>
<reference evidence="2 3" key="1">
    <citation type="submission" date="2021-08" db="EMBL/GenBank/DDBJ databases">
        <title>Draft Genome Sequence of Phanerochaete sordida strain YK-624.</title>
        <authorList>
            <person name="Mori T."/>
            <person name="Dohra H."/>
            <person name="Suzuki T."/>
            <person name="Kawagishi H."/>
            <person name="Hirai H."/>
        </authorList>
    </citation>
    <scope>NUCLEOTIDE SEQUENCE [LARGE SCALE GENOMIC DNA]</scope>
    <source>
        <strain evidence="2 3">YK-624</strain>
    </source>
</reference>
<dbReference type="AlphaFoldDB" id="A0A9P3GH14"/>
<comment type="caution">
    <text evidence="2">The sequence shown here is derived from an EMBL/GenBank/DDBJ whole genome shotgun (WGS) entry which is preliminary data.</text>
</comment>
<dbReference type="EMBL" id="BPQB01000049">
    <property type="protein sequence ID" value="GJE95467.1"/>
    <property type="molecule type" value="Genomic_DNA"/>
</dbReference>
<evidence type="ECO:0000256" key="1">
    <source>
        <dbReference type="SAM" id="MobiDB-lite"/>
    </source>
</evidence>
<evidence type="ECO:0000313" key="3">
    <source>
        <dbReference type="Proteomes" id="UP000703269"/>
    </source>
</evidence>
<name>A0A9P3GH14_9APHY</name>
<gene>
    <name evidence="2" type="ORF">PsYK624_116510</name>
</gene>
<accession>A0A9P3GH14</accession>
<sequence length="88" mass="9733">MFVEQDHTEMRPITAALAGSTVSPTSRTIATRIVHHAPAAVGPWLRKRPRREQPPPPRPMGRRSAARYAGSDRGDGSLLECCPRRTHP</sequence>
<proteinExistence type="predicted"/>